<dbReference type="AlphaFoldDB" id="A0A1G1WWX3"/>
<dbReference type="Pfam" id="PF18915">
    <property type="entry name" value="DUF5667"/>
    <property type="match status" value="1"/>
</dbReference>
<evidence type="ECO:0000313" key="6">
    <source>
        <dbReference type="Proteomes" id="UP000177718"/>
    </source>
</evidence>
<evidence type="ECO:0000256" key="1">
    <source>
        <dbReference type="SAM" id="Coils"/>
    </source>
</evidence>
<feature type="signal peptide" evidence="3">
    <location>
        <begin position="1"/>
        <end position="24"/>
    </location>
</feature>
<evidence type="ECO:0000256" key="2">
    <source>
        <dbReference type="SAM" id="MobiDB-lite"/>
    </source>
</evidence>
<dbReference type="EMBL" id="MHDB01000022">
    <property type="protein sequence ID" value="OGY31850.1"/>
    <property type="molecule type" value="Genomic_DNA"/>
</dbReference>
<feature type="domain" description="DUF5667" evidence="4">
    <location>
        <begin position="89"/>
        <end position="200"/>
    </location>
</feature>
<feature type="region of interest" description="Disordered" evidence="2">
    <location>
        <begin position="53"/>
        <end position="84"/>
    </location>
</feature>
<evidence type="ECO:0000313" key="5">
    <source>
        <dbReference type="EMBL" id="OGY31850.1"/>
    </source>
</evidence>
<dbReference type="Proteomes" id="UP000177718">
    <property type="component" value="Unassembled WGS sequence"/>
</dbReference>
<keyword evidence="1" id="KW-0175">Coiled coil</keyword>
<evidence type="ECO:0000256" key="3">
    <source>
        <dbReference type="SAM" id="SignalP"/>
    </source>
</evidence>
<feature type="region of interest" description="Disordered" evidence="2">
    <location>
        <begin position="473"/>
        <end position="493"/>
    </location>
</feature>
<accession>A0A1G1WWX3</accession>
<reference evidence="5 6" key="1">
    <citation type="journal article" date="2016" name="Nat. Commun.">
        <title>Thousands of microbial genomes shed light on interconnected biogeochemical processes in an aquifer system.</title>
        <authorList>
            <person name="Anantharaman K."/>
            <person name="Brown C.T."/>
            <person name="Hug L.A."/>
            <person name="Sharon I."/>
            <person name="Castelle C.J."/>
            <person name="Probst A.J."/>
            <person name="Thomas B.C."/>
            <person name="Singh A."/>
            <person name="Wilkins M.J."/>
            <person name="Karaoz U."/>
            <person name="Brodie E.L."/>
            <person name="Williams K.H."/>
            <person name="Hubbard S.S."/>
            <person name="Banfield J.F."/>
        </authorList>
    </citation>
    <scope>NUCLEOTIDE SEQUENCE [LARGE SCALE GENOMIC DNA]</scope>
</reference>
<feature type="coiled-coil region" evidence="1">
    <location>
        <begin position="115"/>
        <end position="182"/>
    </location>
</feature>
<feature type="chain" id="PRO_5009581262" description="DUF5667 domain-containing protein" evidence="3">
    <location>
        <begin position="25"/>
        <end position="762"/>
    </location>
</feature>
<dbReference type="STRING" id="1802605.A3A61_02975"/>
<name>A0A1G1WWX3_9BACT</name>
<evidence type="ECO:0000259" key="4">
    <source>
        <dbReference type="Pfam" id="PF18915"/>
    </source>
</evidence>
<comment type="caution">
    <text evidence="5">The sequence shown here is derived from an EMBL/GenBank/DDBJ whole genome shotgun (WGS) entry which is preliminary data.</text>
</comment>
<protein>
    <recommendedName>
        <fullName evidence="4">DUF5667 domain-containing protein</fullName>
    </recommendedName>
</protein>
<proteinExistence type="predicted"/>
<feature type="region of interest" description="Disordered" evidence="2">
    <location>
        <begin position="703"/>
        <end position="762"/>
    </location>
</feature>
<feature type="compositionally biased region" description="Low complexity" evidence="2">
    <location>
        <begin position="713"/>
        <end position="762"/>
    </location>
</feature>
<keyword evidence="3" id="KW-0732">Signal</keyword>
<feature type="compositionally biased region" description="Low complexity" evidence="2">
    <location>
        <begin position="54"/>
        <end position="83"/>
    </location>
</feature>
<organism evidence="5 6">
    <name type="scientific">Candidatus Woykebacteria bacterium RIFCSPLOWO2_01_FULL_43_14</name>
    <dbReference type="NCBI Taxonomy" id="1802605"/>
    <lineage>
        <taxon>Bacteria</taxon>
        <taxon>Candidatus Woykeibacteriota</taxon>
    </lineage>
</organism>
<sequence length="762" mass="83355">MPKITLITLVASTLFFSFVFSVSASNSRISDFYDWGPWYYKGSNKVLGESTSLAQATPTDSTTSASPEASPAPQASQEADQADVSTATGLLPDSPFYFFKPFTENIRLTFTFDARDKESLRLEFAEERLAETKALLEKKDYNRAADTLERYEGSVNTLSGNLEQLQTNNTEIEDLAKEVELNTAKHSLVLEKLDLIVPEEVKDDISLALVASQNGMDVTADILGYDPIPTSLKERLESLKALGILSEEEIASIFTIKSRGEVRGEMERLVQENILPDADIKNLDQAQYGYFPADFLRSHEVRKLFEYKRLEELKPDEATQKRISEFSSDYTPGDAIPSELRRWWMPVQRYQELSSTLRPDLIINVIIPRDGEEYKRFENIFNRFKPSEDQLKSVEQWVKDHPGQIPPPDIQRIASLAVNLGTPGNWQAPEQIRNYTNTGYPSYYPAQPGFSGPGGCKTAEECRQSCESNPGSCGPGYTSGGQPNQPSYPGYGGYPNASGGPGSYCLQSETKARNSFSGEIKSFPNSCIPSGWYPYYGSEKSGDVAKPSYFYNQPIGEPYPSGSSYSSFACTDSMHCSALYSGGKWNINCYGGWENKDGNISNGCESSTGSGGSSSPYPSTSTGPTSCASGWENRDGNWNNGCEYYNSSTSGTSGTGTYTYPSASSYSSFACTESMHCSALYSNEQNKWNITCSGGWENRDGNDGNGCEVATGSTSTSPSPSSYTSPSPSAYTSPSPSSYTSPSPSAYTSPSPAYYYSPSPSP</sequence>
<gene>
    <name evidence="5" type="ORF">A3A61_02975</name>
</gene>
<dbReference type="InterPro" id="IPR043725">
    <property type="entry name" value="DUF5667"/>
</dbReference>